<dbReference type="EMBL" id="JAHOPB010000002">
    <property type="protein sequence ID" value="MBU8875808.1"/>
    <property type="molecule type" value="Genomic_DNA"/>
</dbReference>
<comment type="caution">
    <text evidence="2">The sequence shown here is derived from an EMBL/GenBank/DDBJ whole genome shotgun (WGS) entry which is preliminary data.</text>
</comment>
<evidence type="ECO:0008006" key="4">
    <source>
        <dbReference type="Google" id="ProtNLM"/>
    </source>
</evidence>
<sequence>MRIIATGFAALVLTLGVSSASRADDLLKECMVTASEKMCQCIIARIPADQRANAILGLRKSNQSVSVSGNLLNPSNLSPQEMQGLNAVVAAQAYCM</sequence>
<protein>
    <recommendedName>
        <fullName evidence="4">Rap1a immunity protein domain-containing protein</fullName>
    </recommendedName>
</protein>
<keyword evidence="1" id="KW-0732">Signal</keyword>
<name>A0ABS6IRG4_9HYPH</name>
<reference evidence="2 3" key="1">
    <citation type="submission" date="2021-06" db="EMBL/GenBank/DDBJ databases">
        <authorList>
            <person name="Lee D.H."/>
        </authorList>
    </citation>
    <scope>NUCLEOTIDE SEQUENCE [LARGE SCALE GENOMIC DNA]</scope>
    <source>
        <strain evidence="2 3">MMS21-HV4-11</strain>
    </source>
</reference>
<feature type="signal peptide" evidence="1">
    <location>
        <begin position="1"/>
        <end position="23"/>
    </location>
</feature>
<feature type="chain" id="PRO_5045718302" description="Rap1a immunity protein domain-containing protein" evidence="1">
    <location>
        <begin position="24"/>
        <end position="96"/>
    </location>
</feature>
<evidence type="ECO:0000313" key="2">
    <source>
        <dbReference type="EMBL" id="MBU8875808.1"/>
    </source>
</evidence>
<dbReference type="Proteomes" id="UP000727907">
    <property type="component" value="Unassembled WGS sequence"/>
</dbReference>
<dbReference type="RefSeq" id="WP_216964148.1">
    <property type="nucleotide sequence ID" value="NZ_JAHOPB010000002.1"/>
</dbReference>
<organism evidence="2 3">
    <name type="scientific">Reyranella humidisoli</name>
    <dbReference type="NCBI Taxonomy" id="2849149"/>
    <lineage>
        <taxon>Bacteria</taxon>
        <taxon>Pseudomonadati</taxon>
        <taxon>Pseudomonadota</taxon>
        <taxon>Alphaproteobacteria</taxon>
        <taxon>Hyphomicrobiales</taxon>
        <taxon>Reyranellaceae</taxon>
        <taxon>Reyranella</taxon>
    </lineage>
</organism>
<evidence type="ECO:0000256" key="1">
    <source>
        <dbReference type="SAM" id="SignalP"/>
    </source>
</evidence>
<proteinExistence type="predicted"/>
<gene>
    <name evidence="2" type="ORF">KQ910_18690</name>
</gene>
<evidence type="ECO:0000313" key="3">
    <source>
        <dbReference type="Proteomes" id="UP000727907"/>
    </source>
</evidence>
<accession>A0ABS6IRG4</accession>
<keyword evidence="3" id="KW-1185">Reference proteome</keyword>